<accession>A0A9X7W1I8</accession>
<proteinExistence type="inferred from homology"/>
<evidence type="ECO:0000313" key="15">
    <source>
        <dbReference type="EMBL" id="QSO49011.1"/>
    </source>
</evidence>
<dbReference type="InterPro" id="IPR044524">
    <property type="entry name" value="Isoase_HisA-like"/>
</dbReference>
<dbReference type="HAMAP" id="MF_01014">
    <property type="entry name" value="HisA"/>
    <property type="match status" value="1"/>
</dbReference>
<evidence type="ECO:0000256" key="9">
    <source>
        <dbReference type="ARBA" id="ARBA00023102"/>
    </source>
</evidence>
<evidence type="ECO:0000313" key="16">
    <source>
        <dbReference type="Proteomes" id="UP000663505"/>
    </source>
</evidence>
<dbReference type="GO" id="GO:0005737">
    <property type="term" value="C:cytoplasm"/>
    <property type="evidence" value="ECO:0007669"/>
    <property type="project" value="UniProtKB-SubCell"/>
</dbReference>
<evidence type="ECO:0000256" key="8">
    <source>
        <dbReference type="ARBA" id="ARBA00022605"/>
    </source>
</evidence>
<dbReference type="FunFam" id="3.20.20.70:FF:000009">
    <property type="entry name" value="1-(5-phosphoribosyl)-5-[(5-phosphoribosylamino)methylideneamino] imidazole-4-carboxamide isomerase"/>
    <property type="match status" value="1"/>
</dbReference>
<dbReference type="InterPro" id="IPR006062">
    <property type="entry name" value="His_biosynth"/>
</dbReference>
<dbReference type="PANTHER" id="PTHR43090:SF2">
    <property type="entry name" value="1-(5-PHOSPHORIBOSYL)-5-[(5-PHOSPHORIBOSYLAMINO)METHYLIDENEAMINO] IMIDAZOLE-4-CARBOXAMIDE ISOMERASE"/>
    <property type="match status" value="1"/>
</dbReference>
<dbReference type="Gene3D" id="3.20.20.70">
    <property type="entry name" value="Aldolase class I"/>
    <property type="match status" value="1"/>
</dbReference>
<evidence type="ECO:0000256" key="12">
    <source>
        <dbReference type="HAMAP-Rule" id="MF_01014"/>
    </source>
</evidence>
<comment type="catalytic activity">
    <reaction evidence="1 12 14">
        <text>1-(5-phospho-beta-D-ribosyl)-5-[(5-phospho-beta-D-ribosylamino)methylideneamino]imidazole-4-carboxamide = 5-[(5-phospho-1-deoxy-D-ribulos-1-ylimino)methylamino]-1-(5-phospho-beta-D-ribosyl)imidazole-4-carboxamide</text>
        <dbReference type="Rhea" id="RHEA:15469"/>
        <dbReference type="ChEBI" id="CHEBI:58435"/>
        <dbReference type="ChEBI" id="CHEBI:58525"/>
        <dbReference type="EC" id="5.3.1.16"/>
    </reaction>
</comment>
<dbReference type="Pfam" id="PF00977">
    <property type="entry name" value="His_biosynth"/>
    <property type="match status" value="1"/>
</dbReference>
<evidence type="ECO:0000256" key="6">
    <source>
        <dbReference type="ARBA" id="ARBA00018464"/>
    </source>
</evidence>
<feature type="active site" description="Proton donor" evidence="12">
    <location>
        <position position="153"/>
    </location>
</feature>
<comment type="pathway">
    <text evidence="3 12 14">Amino-acid biosynthesis; L-histidine biosynthesis; L-histidine from 5-phospho-alpha-D-ribose 1-diphosphate: step 4/9.</text>
</comment>
<dbReference type="InterPro" id="IPR006063">
    <property type="entry name" value="HisA_bact_arch"/>
</dbReference>
<evidence type="ECO:0000256" key="5">
    <source>
        <dbReference type="ARBA" id="ARBA00012550"/>
    </source>
</evidence>
<dbReference type="Proteomes" id="UP000663505">
    <property type="component" value="Chromosome"/>
</dbReference>
<sequence>MNEKTNDAVTKTQSSSGQGQPFTLYPAIDILGGACVRLFKGDYEASTTYEANPRKVAERWLSQGARFLHVVDLDAAKSGSPVNRDVIRDIVKLTDAAGANVQVGGGVRDEVALDEWLQIGVTRCVIGTAALDTSLMERLVERFGGDKIVIGLDGRDGKLAVRGWVEQTDISLVDVARRLYHLGIRSALVTDVQKDGTLQGPNLDLARAISKTGLAAIASGGVRNLDDVLAAREAGLAGAIAGRSLYDGTLNLAEALKTLRS</sequence>
<keyword evidence="16" id="KW-1185">Reference proteome</keyword>
<evidence type="ECO:0000256" key="4">
    <source>
        <dbReference type="ARBA" id="ARBA00009667"/>
    </source>
</evidence>
<dbReference type="CDD" id="cd04732">
    <property type="entry name" value="HisA"/>
    <property type="match status" value="1"/>
</dbReference>
<dbReference type="PANTHER" id="PTHR43090">
    <property type="entry name" value="1-(5-PHOSPHORIBOSYL)-5-[(5-PHOSPHORIBOSYLAMINO)METHYLIDENEAMINO] IMIDAZOLE-4-CARBOXAMIDE ISOMERASE"/>
    <property type="match status" value="1"/>
</dbReference>
<evidence type="ECO:0000256" key="2">
    <source>
        <dbReference type="ARBA" id="ARBA00004496"/>
    </source>
</evidence>
<dbReference type="InterPro" id="IPR023016">
    <property type="entry name" value="HisA/PriA"/>
</dbReference>
<evidence type="ECO:0000256" key="14">
    <source>
        <dbReference type="RuleBase" id="RU003658"/>
    </source>
</evidence>
<evidence type="ECO:0000256" key="7">
    <source>
        <dbReference type="ARBA" id="ARBA00022490"/>
    </source>
</evidence>
<keyword evidence="10 12" id="KW-0413">Isomerase</keyword>
<evidence type="ECO:0000256" key="3">
    <source>
        <dbReference type="ARBA" id="ARBA00005133"/>
    </source>
</evidence>
<dbReference type="InterPro" id="IPR011060">
    <property type="entry name" value="RibuloseP-bd_barrel"/>
</dbReference>
<dbReference type="KEGG" id="afx:JZ786_08815"/>
<keyword evidence="7 12" id="KW-0963">Cytoplasm</keyword>
<protein>
    <recommendedName>
        <fullName evidence="6 12">1-(5-phosphoribosyl)-5-[(5-phosphoribosylamino)methylideneamino] imidazole-4-carboxamide isomerase</fullName>
        <ecNumber evidence="5 12">5.3.1.16</ecNumber>
    </recommendedName>
    <alternativeName>
        <fullName evidence="11 12">Phosphoribosylformimino-5-aminoimidazole carboxamide ribotide isomerase</fullName>
    </alternativeName>
</protein>
<gene>
    <name evidence="12 15" type="primary">hisA</name>
    <name evidence="15" type="ORF">JZ786_08815</name>
</gene>
<reference evidence="15 16" key="1">
    <citation type="submission" date="2021-02" db="EMBL/GenBank/DDBJ databases">
        <title>Alicyclobacillus curvatus sp. nov. and Alicyclobacillus mengziensis sp. nov., two acidophilic bacteria isolated from acid mine drainage.</title>
        <authorList>
            <person name="Huang Y."/>
        </authorList>
    </citation>
    <scope>NUCLEOTIDE SEQUENCE [LARGE SCALE GENOMIC DNA]</scope>
    <source>
        <strain evidence="15 16">S30H14</strain>
    </source>
</reference>
<dbReference type="GO" id="GO:0000105">
    <property type="term" value="P:L-histidine biosynthetic process"/>
    <property type="evidence" value="ECO:0007669"/>
    <property type="project" value="UniProtKB-UniRule"/>
</dbReference>
<comment type="subcellular location">
    <subcellularLocation>
        <location evidence="2 12 14">Cytoplasm</location>
    </subcellularLocation>
</comment>
<dbReference type="GO" id="GO:0000162">
    <property type="term" value="P:L-tryptophan biosynthetic process"/>
    <property type="evidence" value="ECO:0007669"/>
    <property type="project" value="TreeGrafter"/>
</dbReference>
<dbReference type="AlphaFoldDB" id="A0A9X7W1I8"/>
<dbReference type="SUPFAM" id="SSF51366">
    <property type="entry name" value="Ribulose-phoshate binding barrel"/>
    <property type="match status" value="1"/>
</dbReference>
<keyword evidence="8 12" id="KW-0028">Amino-acid biosynthesis</keyword>
<dbReference type="NCBIfam" id="TIGR00007">
    <property type="entry name" value="1-(5-phosphoribosyl)-5-[(5-phosphoribosylamino)methylideneamino]imidazole-4-carboxamide isomerase"/>
    <property type="match status" value="1"/>
</dbReference>
<feature type="active site" description="Proton acceptor" evidence="12">
    <location>
        <position position="29"/>
    </location>
</feature>
<dbReference type="InterPro" id="IPR013785">
    <property type="entry name" value="Aldolase_TIM"/>
</dbReference>
<evidence type="ECO:0000256" key="10">
    <source>
        <dbReference type="ARBA" id="ARBA00023235"/>
    </source>
</evidence>
<dbReference type="EMBL" id="CP071182">
    <property type="protein sequence ID" value="QSO49011.1"/>
    <property type="molecule type" value="Genomic_DNA"/>
</dbReference>
<comment type="similarity">
    <text evidence="4 12 13">Belongs to the HisA/HisF family.</text>
</comment>
<dbReference type="GO" id="GO:0003949">
    <property type="term" value="F:1-(5-phosphoribosyl)-5-[(5-phosphoribosylamino)methylideneamino]imidazole-4-carboxamide isomerase activity"/>
    <property type="evidence" value="ECO:0007669"/>
    <property type="project" value="UniProtKB-UniRule"/>
</dbReference>
<keyword evidence="9 12" id="KW-0368">Histidine biosynthesis</keyword>
<evidence type="ECO:0000256" key="11">
    <source>
        <dbReference type="ARBA" id="ARBA00030547"/>
    </source>
</evidence>
<evidence type="ECO:0000256" key="13">
    <source>
        <dbReference type="RuleBase" id="RU003657"/>
    </source>
</evidence>
<organism evidence="15 16">
    <name type="scientific">Alicyclobacillus mengziensis</name>
    <dbReference type="NCBI Taxonomy" id="2931921"/>
    <lineage>
        <taxon>Bacteria</taxon>
        <taxon>Bacillati</taxon>
        <taxon>Bacillota</taxon>
        <taxon>Bacilli</taxon>
        <taxon>Bacillales</taxon>
        <taxon>Alicyclobacillaceae</taxon>
        <taxon>Alicyclobacillus</taxon>
    </lineage>
</organism>
<dbReference type="EC" id="5.3.1.16" evidence="5 12"/>
<dbReference type="RefSeq" id="WP_206658325.1">
    <property type="nucleotide sequence ID" value="NZ_CP071182.1"/>
</dbReference>
<name>A0A9X7W1I8_9BACL</name>
<evidence type="ECO:0000256" key="1">
    <source>
        <dbReference type="ARBA" id="ARBA00000901"/>
    </source>
</evidence>